<sequence length="102" mass="11529">MLIMKKRFPRKWWISSTRGRAGSSNTITVKIFTAEELEKATNDFDKDRVVGQGGYGSVYKGYLKDSCIVAIKKSKVIDGNQIEQFINEVLVVYEFISNGTLT</sequence>
<protein>
    <submittedName>
        <fullName evidence="5">Protein kinase; Type I EGF</fullName>
    </submittedName>
</protein>
<dbReference type="Gramene" id="PGSC0003DMT400086631">
    <property type="protein sequence ID" value="PGSC0003DMT400086631"/>
    <property type="gene ID" value="PGSC0003DMG400036202"/>
</dbReference>
<evidence type="ECO:0000256" key="1">
    <source>
        <dbReference type="ARBA" id="ARBA00022741"/>
    </source>
</evidence>
<dbReference type="PROSITE" id="PS00107">
    <property type="entry name" value="PROTEIN_KINASE_ATP"/>
    <property type="match status" value="1"/>
</dbReference>
<accession>M1DC64</accession>
<dbReference type="PANTHER" id="PTHR27005:SF468">
    <property type="entry name" value="OS01G0310500 PROTEIN"/>
    <property type="match status" value="1"/>
</dbReference>
<dbReference type="InParanoid" id="M1DC64"/>
<dbReference type="AlphaFoldDB" id="M1DC64"/>
<dbReference type="Proteomes" id="UP000011115">
    <property type="component" value="Unassembled WGS sequence"/>
</dbReference>
<evidence type="ECO:0000313" key="5">
    <source>
        <dbReference type="EnsemblPlants" id="PGSC0003DMT400086631"/>
    </source>
</evidence>
<dbReference type="InterPro" id="IPR000719">
    <property type="entry name" value="Prot_kinase_dom"/>
</dbReference>
<feature type="binding site" evidence="3">
    <location>
        <position position="73"/>
    </location>
    <ligand>
        <name>ATP</name>
        <dbReference type="ChEBI" id="CHEBI:30616"/>
    </ligand>
</feature>
<keyword evidence="1 3" id="KW-0547">Nucleotide-binding</keyword>
<dbReference type="SUPFAM" id="SSF56112">
    <property type="entry name" value="Protein kinase-like (PK-like)"/>
    <property type="match status" value="1"/>
</dbReference>
<proteinExistence type="predicted"/>
<dbReference type="GO" id="GO:0007166">
    <property type="term" value="P:cell surface receptor signaling pathway"/>
    <property type="evidence" value="ECO:0007669"/>
    <property type="project" value="InterPro"/>
</dbReference>
<dbReference type="PaxDb" id="4113-PGSC0003DMT400086631"/>
<dbReference type="PROSITE" id="PS50011">
    <property type="entry name" value="PROTEIN_KINASE_DOM"/>
    <property type="match status" value="1"/>
</dbReference>
<dbReference type="GO" id="GO:0004672">
    <property type="term" value="F:protein kinase activity"/>
    <property type="evidence" value="ECO:0007669"/>
    <property type="project" value="InterPro"/>
</dbReference>
<keyword evidence="2 3" id="KW-0067">ATP-binding</keyword>
<dbReference type="InterPro" id="IPR017441">
    <property type="entry name" value="Protein_kinase_ATP_BS"/>
</dbReference>
<name>M1DC64_SOLTU</name>
<evidence type="ECO:0000256" key="2">
    <source>
        <dbReference type="ARBA" id="ARBA00022840"/>
    </source>
</evidence>
<dbReference type="HOGENOM" id="CLU_2282489_0_0_1"/>
<reference evidence="6" key="1">
    <citation type="journal article" date="2011" name="Nature">
        <title>Genome sequence and analysis of the tuber crop potato.</title>
        <authorList>
            <consortium name="The Potato Genome Sequencing Consortium"/>
        </authorList>
    </citation>
    <scope>NUCLEOTIDE SEQUENCE [LARGE SCALE GENOMIC DNA]</scope>
    <source>
        <strain evidence="6">cv. DM1-3 516 R44</strain>
    </source>
</reference>
<reference evidence="5" key="2">
    <citation type="submission" date="2015-06" db="UniProtKB">
        <authorList>
            <consortium name="EnsemblPlants"/>
        </authorList>
    </citation>
    <scope>IDENTIFICATION</scope>
    <source>
        <strain evidence="5">DM1-3 516 R44</strain>
    </source>
</reference>
<dbReference type="EnsemblPlants" id="PGSC0003DMT400086631">
    <property type="protein sequence ID" value="PGSC0003DMT400086631"/>
    <property type="gene ID" value="PGSC0003DMG400036202"/>
</dbReference>
<keyword evidence="6" id="KW-1185">Reference proteome</keyword>
<dbReference type="PANTHER" id="PTHR27005">
    <property type="entry name" value="WALL-ASSOCIATED RECEPTOR KINASE-LIKE 21"/>
    <property type="match status" value="1"/>
</dbReference>
<dbReference type="GO" id="GO:0005524">
    <property type="term" value="F:ATP binding"/>
    <property type="evidence" value="ECO:0007669"/>
    <property type="project" value="UniProtKB-UniRule"/>
</dbReference>
<dbReference type="InterPro" id="IPR045274">
    <property type="entry name" value="WAK-like"/>
</dbReference>
<evidence type="ECO:0000259" key="4">
    <source>
        <dbReference type="PROSITE" id="PS50011"/>
    </source>
</evidence>
<dbReference type="OMA" id="KWWISST"/>
<dbReference type="InterPro" id="IPR011009">
    <property type="entry name" value="Kinase-like_dom_sf"/>
</dbReference>
<dbReference type="Gene3D" id="3.30.200.20">
    <property type="entry name" value="Phosphorylase Kinase, domain 1"/>
    <property type="match status" value="1"/>
</dbReference>
<feature type="domain" description="Protein kinase" evidence="4">
    <location>
        <begin position="44"/>
        <end position="102"/>
    </location>
</feature>
<evidence type="ECO:0000313" key="6">
    <source>
        <dbReference type="Proteomes" id="UP000011115"/>
    </source>
</evidence>
<organism evidence="5 6">
    <name type="scientific">Solanum tuberosum</name>
    <name type="common">Potato</name>
    <dbReference type="NCBI Taxonomy" id="4113"/>
    <lineage>
        <taxon>Eukaryota</taxon>
        <taxon>Viridiplantae</taxon>
        <taxon>Streptophyta</taxon>
        <taxon>Embryophyta</taxon>
        <taxon>Tracheophyta</taxon>
        <taxon>Spermatophyta</taxon>
        <taxon>Magnoliopsida</taxon>
        <taxon>eudicotyledons</taxon>
        <taxon>Gunneridae</taxon>
        <taxon>Pentapetalae</taxon>
        <taxon>asterids</taxon>
        <taxon>lamiids</taxon>
        <taxon>Solanales</taxon>
        <taxon>Solanaceae</taxon>
        <taxon>Solanoideae</taxon>
        <taxon>Solaneae</taxon>
        <taxon>Solanum</taxon>
    </lineage>
</organism>
<evidence type="ECO:0000256" key="3">
    <source>
        <dbReference type="PROSITE-ProRule" id="PRU10141"/>
    </source>
</evidence>